<dbReference type="Proteomes" id="UP000229081">
    <property type="component" value="Chromosome"/>
</dbReference>
<evidence type="ECO:0008006" key="3">
    <source>
        <dbReference type="Google" id="ProtNLM"/>
    </source>
</evidence>
<reference evidence="1 2" key="1">
    <citation type="submission" date="2017-11" db="EMBL/GenBank/DDBJ databases">
        <title>Complete genome sequence of Sphingomonas sp. Strain Cra20, a psychrotolerant potential plant growth promoting rhizobacteria.</title>
        <authorList>
            <person name="Luo Y."/>
        </authorList>
    </citation>
    <scope>NUCLEOTIDE SEQUENCE [LARGE SCALE GENOMIC DNA]</scope>
    <source>
        <strain evidence="1 2">Cra20</strain>
    </source>
</reference>
<dbReference type="KEGG" id="sphc:CVN68_13725"/>
<accession>A0A2K8MGA4</accession>
<proteinExistence type="predicted"/>
<organism evidence="1 2">
    <name type="scientific">Sphingomonas psychrotolerans</name>
    <dbReference type="NCBI Taxonomy" id="1327635"/>
    <lineage>
        <taxon>Bacteria</taxon>
        <taxon>Pseudomonadati</taxon>
        <taxon>Pseudomonadota</taxon>
        <taxon>Alphaproteobacteria</taxon>
        <taxon>Sphingomonadales</taxon>
        <taxon>Sphingomonadaceae</taxon>
        <taxon>Sphingomonas</taxon>
    </lineage>
</organism>
<sequence length="232" mass="26637">MRRYTSISAVIDILRRKELPLLDPQNWDDRNDRYYMALYKQEKKLGGLYGLCAARCSETYHHWRVFTGTSDGACVEIKRGAFEEALAKLEGVRFGEVQYLRLEQIERPKAIDVDRMPFVKREGFTAEEEYRVIAETGEDQKSALSIEFPHSMINCIYLNPWLPKTVAESIRETLRSLPGCAKLRVSRSQLIESSRWKRAGDEIVGKKAQEKLVLRARSVPTKSASKTSRSTS</sequence>
<evidence type="ECO:0000313" key="2">
    <source>
        <dbReference type="Proteomes" id="UP000229081"/>
    </source>
</evidence>
<dbReference type="EMBL" id="CP024923">
    <property type="protein sequence ID" value="ATY32897.1"/>
    <property type="molecule type" value="Genomic_DNA"/>
</dbReference>
<gene>
    <name evidence="1" type="ORF">CVN68_13725</name>
</gene>
<evidence type="ECO:0000313" key="1">
    <source>
        <dbReference type="EMBL" id="ATY32897.1"/>
    </source>
</evidence>
<dbReference type="AlphaFoldDB" id="A0A2K8MGA4"/>
<keyword evidence="2" id="KW-1185">Reference proteome</keyword>
<protein>
    <recommendedName>
        <fullName evidence="3">DUF2971 domain-containing protein</fullName>
    </recommendedName>
</protein>
<name>A0A2K8MGA4_9SPHN</name>